<dbReference type="Pfam" id="PF12763">
    <property type="entry name" value="EH"/>
    <property type="match status" value="2"/>
</dbReference>
<feature type="region of interest" description="Disordered" evidence="16">
    <location>
        <begin position="685"/>
        <end position="758"/>
    </location>
</feature>
<dbReference type="InterPro" id="IPR003124">
    <property type="entry name" value="WH2_dom"/>
</dbReference>
<dbReference type="GO" id="GO:0003779">
    <property type="term" value="F:actin binding"/>
    <property type="evidence" value="ECO:0007669"/>
    <property type="project" value="UniProtKB-KW"/>
</dbReference>
<dbReference type="Pfam" id="PF02205">
    <property type="entry name" value="WH2"/>
    <property type="match status" value="1"/>
</dbReference>
<feature type="domain" description="EH" evidence="17">
    <location>
        <begin position="384"/>
        <end position="473"/>
    </location>
</feature>
<evidence type="ECO:0000256" key="4">
    <source>
        <dbReference type="ARBA" id="ARBA00009351"/>
    </source>
</evidence>
<dbReference type="SMART" id="SM00027">
    <property type="entry name" value="EH"/>
    <property type="match status" value="2"/>
</dbReference>
<feature type="compositionally biased region" description="Basic and acidic residues" evidence="16">
    <location>
        <begin position="884"/>
        <end position="901"/>
    </location>
</feature>
<keyword evidence="12" id="KW-0472">Membrane</keyword>
<keyword evidence="10" id="KW-0967">Endosome</keyword>
<comment type="subcellular location">
    <subcellularLocation>
        <location evidence="3">Cell membrane</location>
        <topology evidence="3">Peripheral membrane protein</topology>
        <orientation evidence="3">Cytoplasmic side</orientation>
    </subcellularLocation>
    <subcellularLocation>
        <location evidence="2">Cytoplasm</location>
        <location evidence="2">Cytoskeleton</location>
        <location evidence="2">Actin patch</location>
    </subcellularLocation>
    <subcellularLocation>
        <location evidence="1">Endosome membrane</location>
        <topology evidence="1">Peripheral membrane protein</topology>
        <orientation evidence="1">Cytoplasmic side</orientation>
    </subcellularLocation>
</comment>
<keyword evidence="8" id="KW-0254">Endocytosis</keyword>
<dbReference type="SMART" id="SM00246">
    <property type="entry name" value="WH2"/>
    <property type="match status" value="1"/>
</dbReference>
<feature type="compositionally biased region" description="Basic and acidic residues" evidence="16">
    <location>
        <begin position="777"/>
        <end position="788"/>
    </location>
</feature>
<evidence type="ECO:0000313" key="19">
    <source>
        <dbReference type="EMBL" id="OLL27170.1"/>
    </source>
</evidence>
<dbReference type="CDD" id="cd00052">
    <property type="entry name" value="EH"/>
    <property type="match status" value="2"/>
</dbReference>
<gene>
    <name evidence="19" type="ORF">NEOLI_002686</name>
</gene>
<keyword evidence="13" id="KW-0009">Actin-binding</keyword>
<evidence type="ECO:0000256" key="7">
    <source>
        <dbReference type="ARBA" id="ARBA00022490"/>
    </source>
</evidence>
<keyword evidence="20" id="KW-1185">Reference proteome</keyword>
<feature type="compositionally biased region" description="Low complexity" evidence="16">
    <location>
        <begin position="1"/>
        <end position="27"/>
    </location>
</feature>
<protein>
    <submittedName>
        <fullName evidence="19">Actin cytoskeleton-regulatory complex protein pan1</fullName>
    </submittedName>
</protein>
<dbReference type="PROSITE" id="PS51082">
    <property type="entry name" value="WH2"/>
    <property type="match status" value="1"/>
</dbReference>
<feature type="domain" description="WH2" evidence="18">
    <location>
        <begin position="1207"/>
        <end position="1224"/>
    </location>
</feature>
<keyword evidence="7" id="KW-0963">Cytoplasm</keyword>
<dbReference type="GO" id="GO:0030479">
    <property type="term" value="C:actin cortical patch"/>
    <property type="evidence" value="ECO:0007669"/>
    <property type="project" value="UniProtKB-SubCell"/>
</dbReference>
<feature type="region of interest" description="Disordered" evidence="16">
    <location>
        <begin position="772"/>
        <end position="823"/>
    </location>
</feature>
<feature type="compositionally biased region" description="Low complexity" evidence="16">
    <location>
        <begin position="1126"/>
        <end position="1145"/>
    </location>
</feature>
<dbReference type="GO" id="GO:0006897">
    <property type="term" value="P:endocytosis"/>
    <property type="evidence" value="ECO:0007669"/>
    <property type="project" value="UniProtKB-KW"/>
</dbReference>
<feature type="compositionally biased region" description="Polar residues" evidence="16">
    <location>
        <begin position="1165"/>
        <end position="1175"/>
    </location>
</feature>
<feature type="region of interest" description="Disordered" evidence="16">
    <location>
        <begin position="1"/>
        <end position="102"/>
    </location>
</feature>
<feature type="region of interest" description="Disordered" evidence="16">
    <location>
        <begin position="992"/>
        <end position="1204"/>
    </location>
</feature>
<dbReference type="GO" id="GO:0005886">
    <property type="term" value="C:plasma membrane"/>
    <property type="evidence" value="ECO:0007669"/>
    <property type="project" value="UniProtKB-SubCell"/>
</dbReference>
<evidence type="ECO:0000256" key="5">
    <source>
        <dbReference type="ARBA" id="ARBA00011159"/>
    </source>
</evidence>
<dbReference type="FunFam" id="1.10.238.10:FF:000349">
    <property type="entry name" value="Actin cytoskeleton-regulatory complex protein PAN1"/>
    <property type="match status" value="1"/>
</dbReference>
<evidence type="ECO:0000256" key="9">
    <source>
        <dbReference type="ARBA" id="ARBA00022737"/>
    </source>
</evidence>
<feature type="domain" description="EH" evidence="17">
    <location>
        <begin position="114"/>
        <end position="155"/>
    </location>
</feature>
<evidence type="ECO:0000256" key="6">
    <source>
        <dbReference type="ARBA" id="ARBA00022475"/>
    </source>
</evidence>
<feature type="compositionally biased region" description="Polar residues" evidence="16">
    <location>
        <begin position="1022"/>
        <end position="1044"/>
    </location>
</feature>
<feature type="compositionally biased region" description="Basic and acidic residues" evidence="16">
    <location>
        <begin position="699"/>
        <end position="726"/>
    </location>
</feature>
<evidence type="ECO:0000256" key="12">
    <source>
        <dbReference type="ARBA" id="ARBA00023136"/>
    </source>
</evidence>
<evidence type="ECO:0000256" key="16">
    <source>
        <dbReference type="SAM" id="MobiDB-lite"/>
    </source>
</evidence>
<dbReference type="PROSITE" id="PS50031">
    <property type="entry name" value="EH"/>
    <property type="match status" value="2"/>
</dbReference>
<evidence type="ECO:0000256" key="3">
    <source>
        <dbReference type="ARBA" id="ARBA00004413"/>
    </source>
</evidence>
<dbReference type="EMBL" id="LXFE01000117">
    <property type="protein sequence ID" value="OLL27170.1"/>
    <property type="molecule type" value="Genomic_DNA"/>
</dbReference>
<dbReference type="InterPro" id="IPR011992">
    <property type="entry name" value="EF-hand-dom_pair"/>
</dbReference>
<comment type="caution">
    <text evidence="19">The sequence shown here is derived from an EMBL/GenBank/DDBJ whole genome shotgun (WGS) entry which is preliminary data.</text>
</comment>
<feature type="compositionally biased region" description="Low complexity" evidence="16">
    <location>
        <begin position="41"/>
        <end position="61"/>
    </location>
</feature>
<dbReference type="SUPFAM" id="SSF47473">
    <property type="entry name" value="EF-hand"/>
    <property type="match status" value="2"/>
</dbReference>
<feature type="compositionally biased region" description="Low complexity" evidence="16">
    <location>
        <begin position="1045"/>
        <end position="1057"/>
    </location>
</feature>
<dbReference type="InterPro" id="IPR000261">
    <property type="entry name" value="EH_dom"/>
</dbReference>
<keyword evidence="6" id="KW-1003">Cell membrane</keyword>
<evidence type="ECO:0000256" key="13">
    <source>
        <dbReference type="ARBA" id="ARBA00023203"/>
    </source>
</evidence>
<evidence type="ECO:0000313" key="20">
    <source>
        <dbReference type="Proteomes" id="UP000186594"/>
    </source>
</evidence>
<keyword evidence="11" id="KW-0175">Coiled coil</keyword>
<evidence type="ECO:0000259" key="18">
    <source>
        <dbReference type="PROSITE" id="PS51082"/>
    </source>
</evidence>
<dbReference type="Gene3D" id="1.10.238.10">
    <property type="entry name" value="EF-hand"/>
    <property type="match status" value="2"/>
</dbReference>
<feature type="compositionally biased region" description="Low complexity" evidence="16">
    <location>
        <begin position="71"/>
        <end position="83"/>
    </location>
</feature>
<keyword evidence="9" id="KW-0677">Repeat</keyword>
<evidence type="ECO:0000259" key="17">
    <source>
        <dbReference type="PROSITE" id="PS50031"/>
    </source>
</evidence>
<feature type="region of interest" description="Disordered" evidence="16">
    <location>
        <begin position="519"/>
        <end position="546"/>
    </location>
</feature>
<evidence type="ECO:0000256" key="15">
    <source>
        <dbReference type="ARBA" id="ARBA00025194"/>
    </source>
</evidence>
<dbReference type="STRING" id="1198029.A0A1U7LWW6"/>
<dbReference type="PANTHER" id="PTHR11216">
    <property type="entry name" value="EH DOMAIN"/>
    <property type="match status" value="1"/>
</dbReference>
<organism evidence="19 20">
    <name type="scientific">Neolecta irregularis (strain DAH-3)</name>
    <dbReference type="NCBI Taxonomy" id="1198029"/>
    <lineage>
        <taxon>Eukaryota</taxon>
        <taxon>Fungi</taxon>
        <taxon>Dikarya</taxon>
        <taxon>Ascomycota</taxon>
        <taxon>Taphrinomycotina</taxon>
        <taxon>Neolectales</taxon>
        <taxon>Neolectaceae</taxon>
        <taxon>Neolecta</taxon>
    </lineage>
</organism>
<dbReference type="Proteomes" id="UP000186594">
    <property type="component" value="Unassembled WGS sequence"/>
</dbReference>
<dbReference type="OMA" id="GMPGQWG"/>
<accession>A0A1U7LWW6</accession>
<feature type="compositionally biased region" description="Polar residues" evidence="16">
    <location>
        <begin position="689"/>
        <end position="698"/>
    </location>
</feature>
<proteinExistence type="inferred from homology"/>
<feature type="region of interest" description="Disordered" evidence="16">
    <location>
        <begin position="841"/>
        <end position="957"/>
    </location>
</feature>
<dbReference type="AlphaFoldDB" id="A0A1U7LWW6"/>
<evidence type="ECO:0000256" key="8">
    <source>
        <dbReference type="ARBA" id="ARBA00022583"/>
    </source>
</evidence>
<feature type="compositionally biased region" description="Basic and acidic residues" evidence="16">
    <location>
        <begin position="910"/>
        <end position="919"/>
    </location>
</feature>
<evidence type="ECO:0000256" key="14">
    <source>
        <dbReference type="ARBA" id="ARBA00023212"/>
    </source>
</evidence>
<evidence type="ECO:0000256" key="10">
    <source>
        <dbReference type="ARBA" id="ARBA00022753"/>
    </source>
</evidence>
<comment type="subunit">
    <text evidence="5">Component of the PAN1 actin cytoskeleton-regulatory complex.</text>
</comment>
<sequence>MYSNQQFQNQQPQQQQYAQQSPQPNYPKLAMLPQQPTAFYPGQQPHIQQQQIGFPLQQNLQSGVGPTPTGFSYQSPQFSQQQPAFHRNPQLENENSKTGPKIPNVRLSFLTADDQGKFEQLFRVAVGSEVVLSGEKAREILLRSKLSSGVLSKIWYGLQVHYSYPRSLSDTTKSGALYFPEFCLAMSLCNKQLTGRGIPDTIDEKTLNEVSSLVDIISFAIEDNMKNLPLTNAPSFEAMNTTAQLQIQHSIPQHSIPHSIPQHSIPQQPQFPQPHFAIQPLATGFQPQSLGFGFQPQSFSQNLNLGLQPLRPQFTNLTHSASATPNLAAQPTGQWGFVNAPAGGLPGIDALQARLMPQAGREGGFSVTGLQGNATIPWAITKEEKIVYDQIFKAWDGMNKGFIDGPAAIEIFGQSGLPRSELEKVWTLADPQNRGKLNTDEFAISLHLIYRNLNGYDIPARLPQELIPPSWRNISDSVNQVKNMLRSDASRKITPISQLGLNLKKNQETYRKGATYRNDDTEIHYKSSARRRGGGRTPSPAISETRSGIEALKKRIHEKEILLESIDTRDQENIQVEQKLEQRDRDEADYLYKEIRRIQEEIDRLPSIKVSSSDRSALKKRLQSLDDKIPTLVTSIRKIEEKIADSKIELFHIKDSKAHPNSIVGSGSDADRRKAKAAAMLQSRMAALTGQNPPTSGEDSARRLEEETERIKREKERNGTVIREIDESANMLRESIQRGLESDDTEREEDDRKRWEDGLGVDDQVKSFILELQRGSLSRERQSNDRKSNRYQPERGPPASSTRRDSSASDKSKPLPNQSVEDRVAWVKAEAQRRMNERLAALGIKPVSQRQASPPVDIPLDPVPEKKKPAPPPARKSAQPKKTASRDNEREAREKTLKAEQEAQEAQHFALEDQSRREEEELLAQKTAQEERLRRLEAQVRQGKSRKADEAKHRAEVDRLAKEREEKLCIMRAEIETRKQEEMNLQRERELLLEDDNQAHSPRSDDTETPVASVKDDDHIQLETTAPAPTQTNPFLNMSAATPRSSGASVSLSRSDSNNPFFKLVGGEAVRPPITGSGHLRADSGDDWSVMRSDDGHSSTDDEDGGFSAGRKPTDLAAMLFGGMGPPRKSSAPSKSSSPTASGPPLNMGPSGMPLNMGPSGMNMGASSMPLNTAPSGIPPPPPLNTAPSGIPPLPPVAPSLPPLTLDRSALLNAIQAGKGLKKVQTIDKSAAIAGRVCPVLNGPS</sequence>
<feature type="compositionally biased region" description="Pro residues" evidence="16">
    <location>
        <begin position="1177"/>
        <end position="1202"/>
    </location>
</feature>
<feature type="compositionally biased region" description="Basic and acidic residues" evidence="16">
    <location>
        <begin position="928"/>
        <end position="938"/>
    </location>
</feature>
<reference evidence="19 20" key="1">
    <citation type="submission" date="2016-04" db="EMBL/GenBank/DDBJ databases">
        <title>Evolutionary innovation and constraint leading to complex multicellularity in the Ascomycota.</title>
        <authorList>
            <person name="Cisse O."/>
            <person name="Nguyen A."/>
            <person name="Hewitt D.A."/>
            <person name="Jedd G."/>
            <person name="Stajich J.E."/>
        </authorList>
    </citation>
    <scope>NUCLEOTIDE SEQUENCE [LARGE SCALE GENOMIC DNA]</scope>
    <source>
        <strain evidence="19 20">DAH-3</strain>
    </source>
</reference>
<feature type="compositionally biased region" description="Basic and acidic residues" evidence="16">
    <location>
        <begin position="946"/>
        <end position="957"/>
    </location>
</feature>
<dbReference type="OrthoDB" id="2015333at2759"/>
<evidence type="ECO:0000256" key="2">
    <source>
        <dbReference type="ARBA" id="ARBA00004134"/>
    </source>
</evidence>
<dbReference type="PANTHER" id="PTHR11216:SF173">
    <property type="entry name" value="ACTIN CYTOSKELETON-REGULATORY COMPLEX PROTEIN PAN1"/>
    <property type="match status" value="1"/>
</dbReference>
<evidence type="ECO:0000256" key="11">
    <source>
        <dbReference type="ARBA" id="ARBA00023054"/>
    </source>
</evidence>
<dbReference type="GO" id="GO:0016197">
    <property type="term" value="P:endosomal transport"/>
    <property type="evidence" value="ECO:0007669"/>
    <property type="project" value="TreeGrafter"/>
</dbReference>
<comment type="similarity">
    <text evidence="4">Belongs to the PAN1 family.</text>
</comment>
<keyword evidence="14" id="KW-0206">Cytoskeleton</keyword>
<feature type="compositionally biased region" description="Basic and acidic residues" evidence="16">
    <location>
        <begin position="802"/>
        <end position="813"/>
    </location>
</feature>
<comment type="function">
    <text evidence="15">Component of the PAN1 actin cytoskeleton-regulatory complex required for the internalization of endosomes during actin-coupled endocytosis. The complex links the site of endocytosis to the cell membrane-associated actin cytoskeleton. Mediates uptake of external molecules and vacuolar degradation of plasma membrane proteins. Plays a role in the proper organization of the cell membrane-associated actin cytoskeleton and promotes its destabilization.</text>
</comment>
<dbReference type="GO" id="GO:0010008">
    <property type="term" value="C:endosome membrane"/>
    <property type="evidence" value="ECO:0007669"/>
    <property type="project" value="UniProtKB-SubCell"/>
</dbReference>
<name>A0A1U7LWW6_NEOID</name>
<evidence type="ECO:0000256" key="1">
    <source>
        <dbReference type="ARBA" id="ARBA00004125"/>
    </source>
</evidence>